<keyword evidence="2" id="KW-1185">Reference proteome</keyword>
<dbReference type="GeneID" id="85460732"/>
<reference evidence="1" key="1">
    <citation type="submission" date="2021-06" db="EMBL/GenBank/DDBJ databases">
        <title>Comparative genomics, transcriptomics and evolutionary studies reveal genomic signatures of adaptation to plant cell wall in hemibiotrophic fungi.</title>
        <authorList>
            <consortium name="DOE Joint Genome Institute"/>
            <person name="Baroncelli R."/>
            <person name="Diaz J.F."/>
            <person name="Benocci T."/>
            <person name="Peng M."/>
            <person name="Battaglia E."/>
            <person name="Haridas S."/>
            <person name="Andreopoulos W."/>
            <person name="Labutti K."/>
            <person name="Pangilinan J."/>
            <person name="Floch G.L."/>
            <person name="Makela M.R."/>
            <person name="Henrissat B."/>
            <person name="Grigoriev I.V."/>
            <person name="Crouch J.A."/>
            <person name="De Vries R.P."/>
            <person name="Sukno S.A."/>
            <person name="Thon M.R."/>
        </authorList>
    </citation>
    <scope>NUCLEOTIDE SEQUENCE</scope>
    <source>
        <strain evidence="1">CBS 193.32</strain>
    </source>
</reference>
<dbReference type="RefSeq" id="XP_060423496.1">
    <property type="nucleotide sequence ID" value="XM_060576206.1"/>
</dbReference>
<comment type="caution">
    <text evidence="1">The sequence shown here is derived from an EMBL/GenBank/DDBJ whole genome shotgun (WGS) entry which is preliminary data.</text>
</comment>
<name>A0AAJ0ABU6_9PEZI</name>
<evidence type="ECO:0000313" key="2">
    <source>
        <dbReference type="Proteomes" id="UP001224890"/>
    </source>
</evidence>
<gene>
    <name evidence="1" type="ORF">BDP55DRAFT_681591</name>
</gene>
<dbReference type="AlphaFoldDB" id="A0AAJ0ABU6"/>
<sequence length="216" mass="24055">MLLVDNFIIIRAYPITHSIDPRKECTPEISTFFHFHQSSINIASMNIYMFLDVVCCAWKGTKTIQLSVSLESQWLCLPRACLDPCHSRAAPIHDSATRDPRPEAMRRPTLGRHAALPAATSQVSSVPTKSSFTHIYISVKIKCEVWLSTLSANRNTGADQIPNGSIAYLPSASSYALNHFTSDVGTIGMRTKREFTSVGYVSCRSYWDPKSEPVVE</sequence>
<accession>A0AAJ0ABU6</accession>
<proteinExistence type="predicted"/>
<dbReference type="EMBL" id="JAHMHR010000069">
    <property type="protein sequence ID" value="KAK1658732.1"/>
    <property type="molecule type" value="Genomic_DNA"/>
</dbReference>
<evidence type="ECO:0000313" key="1">
    <source>
        <dbReference type="EMBL" id="KAK1658732.1"/>
    </source>
</evidence>
<protein>
    <submittedName>
        <fullName evidence="1">Uncharacterized protein</fullName>
    </submittedName>
</protein>
<dbReference type="Proteomes" id="UP001224890">
    <property type="component" value="Unassembled WGS sequence"/>
</dbReference>
<organism evidence="1 2">
    <name type="scientific">Colletotrichum godetiae</name>
    <dbReference type="NCBI Taxonomy" id="1209918"/>
    <lineage>
        <taxon>Eukaryota</taxon>
        <taxon>Fungi</taxon>
        <taxon>Dikarya</taxon>
        <taxon>Ascomycota</taxon>
        <taxon>Pezizomycotina</taxon>
        <taxon>Sordariomycetes</taxon>
        <taxon>Hypocreomycetidae</taxon>
        <taxon>Glomerellales</taxon>
        <taxon>Glomerellaceae</taxon>
        <taxon>Colletotrichum</taxon>
        <taxon>Colletotrichum acutatum species complex</taxon>
    </lineage>
</organism>